<organism evidence="8 9">
    <name type="scientific">Labrus bergylta</name>
    <name type="common">ballan wrasse</name>
    <dbReference type="NCBI Taxonomy" id="56723"/>
    <lineage>
        <taxon>Eukaryota</taxon>
        <taxon>Metazoa</taxon>
        <taxon>Chordata</taxon>
        <taxon>Craniata</taxon>
        <taxon>Vertebrata</taxon>
        <taxon>Euteleostomi</taxon>
        <taxon>Actinopterygii</taxon>
        <taxon>Neopterygii</taxon>
        <taxon>Teleostei</taxon>
        <taxon>Neoteleostei</taxon>
        <taxon>Acanthomorphata</taxon>
        <taxon>Eupercaria</taxon>
        <taxon>Labriformes</taxon>
        <taxon>Labridae</taxon>
        <taxon>Labrus</taxon>
    </lineage>
</organism>
<keyword evidence="6" id="KW-0539">Nucleus</keyword>
<evidence type="ECO:0000313" key="9">
    <source>
        <dbReference type="Proteomes" id="UP000261660"/>
    </source>
</evidence>
<dbReference type="SMART" id="SM00692">
    <property type="entry name" value="DM3"/>
    <property type="match status" value="1"/>
</dbReference>
<evidence type="ECO:0000256" key="3">
    <source>
        <dbReference type="ARBA" id="ARBA00022833"/>
    </source>
</evidence>
<keyword evidence="6" id="KW-0175">Coiled coil</keyword>
<dbReference type="PANTHER" id="PTHR46600:SF11">
    <property type="entry name" value="THAP DOMAIN-CONTAINING PROTEIN 10"/>
    <property type="match status" value="1"/>
</dbReference>
<dbReference type="STRING" id="56723.ENSLBEP00000016208"/>
<dbReference type="AlphaFoldDB" id="A0A3Q3F9T4"/>
<comment type="subcellular location">
    <subcellularLocation>
        <location evidence="6">Nucleus</location>
        <location evidence="6">Nucleoplasm</location>
    </subcellularLocation>
</comment>
<evidence type="ECO:0000256" key="4">
    <source>
        <dbReference type="ARBA" id="ARBA00023125"/>
    </source>
</evidence>
<evidence type="ECO:0000256" key="2">
    <source>
        <dbReference type="ARBA" id="ARBA00022771"/>
    </source>
</evidence>
<comment type="similarity">
    <text evidence="6">Belongs to the THAP1 family.</text>
</comment>
<evidence type="ECO:0000256" key="1">
    <source>
        <dbReference type="ARBA" id="ARBA00022723"/>
    </source>
</evidence>
<accession>A0A3Q3F9T4</accession>
<dbReference type="InterPro" id="IPR006612">
    <property type="entry name" value="THAP_Znf"/>
</dbReference>
<evidence type="ECO:0000313" key="8">
    <source>
        <dbReference type="Ensembl" id="ENSLBEP00000016208.1"/>
    </source>
</evidence>
<feature type="domain" description="THAP-type" evidence="7">
    <location>
        <begin position="1"/>
        <end position="91"/>
    </location>
</feature>
<proteinExistence type="inferred from homology"/>
<reference evidence="8" key="2">
    <citation type="submission" date="2025-09" db="UniProtKB">
        <authorList>
            <consortium name="Ensembl"/>
        </authorList>
    </citation>
    <scope>IDENTIFICATION</scope>
</reference>
<keyword evidence="6" id="KW-0804">Transcription</keyword>
<keyword evidence="6" id="KW-0131">Cell cycle</keyword>
<dbReference type="InterPro" id="IPR038441">
    <property type="entry name" value="THAP_Znf_sf"/>
</dbReference>
<dbReference type="InterPro" id="IPR026516">
    <property type="entry name" value="THAP1/10"/>
</dbReference>
<dbReference type="Gene3D" id="6.20.210.20">
    <property type="entry name" value="THAP domain"/>
    <property type="match status" value="1"/>
</dbReference>
<comment type="function">
    <text evidence="6">DNA-binding transcription regulator that regulates endothelial cell proliferation and G1/S cell-cycle progression. Specifically binds the 5'-[AT]NTNN[GT]GGCA[AGT]-3' core DNA sequence and acts by modulating expression of pRB-E2F cell-cycle target genes.</text>
</comment>
<dbReference type="InParanoid" id="A0A3Q3F9T4"/>
<sequence>MPSYRKCIFPGCQNVKNSSVCLFNFPKDDEMKNRWIHFVKRYHDGELVVSNNTRLCSAHFSPESFSNFHQRQIGFSYNRLWLVSGAEPSVTSPPGRHSADCPLFKKKKEIALDIK</sequence>
<dbReference type="GO" id="GO:0005654">
    <property type="term" value="C:nucleoplasm"/>
    <property type="evidence" value="ECO:0007669"/>
    <property type="project" value="UniProtKB-SubCell"/>
</dbReference>
<keyword evidence="4 5" id="KW-0238">DNA-binding</keyword>
<dbReference type="Pfam" id="PF05485">
    <property type="entry name" value="THAP"/>
    <property type="match status" value="1"/>
</dbReference>
<dbReference type="GO" id="GO:0003700">
    <property type="term" value="F:DNA-binding transcription factor activity"/>
    <property type="evidence" value="ECO:0007669"/>
    <property type="project" value="UniProtKB-UniRule"/>
</dbReference>
<keyword evidence="6" id="KW-0805">Transcription regulation</keyword>
<reference evidence="8" key="1">
    <citation type="submission" date="2025-08" db="UniProtKB">
        <authorList>
            <consortium name="Ensembl"/>
        </authorList>
    </citation>
    <scope>IDENTIFICATION</scope>
</reference>
<evidence type="ECO:0000256" key="5">
    <source>
        <dbReference type="PROSITE-ProRule" id="PRU00309"/>
    </source>
</evidence>
<dbReference type="GO" id="GO:0001935">
    <property type="term" value="P:endothelial cell proliferation"/>
    <property type="evidence" value="ECO:0007669"/>
    <property type="project" value="UniProtKB-UniRule"/>
</dbReference>
<evidence type="ECO:0000259" key="7">
    <source>
        <dbReference type="PROSITE" id="PS50950"/>
    </source>
</evidence>
<keyword evidence="2 5" id="KW-0863">Zinc-finger</keyword>
<dbReference type="GeneTree" id="ENSGT01150000288403"/>
<dbReference type="SMART" id="SM00980">
    <property type="entry name" value="THAP"/>
    <property type="match status" value="1"/>
</dbReference>
<dbReference type="PANTHER" id="PTHR46600">
    <property type="entry name" value="THAP DOMAIN-CONTAINING"/>
    <property type="match status" value="1"/>
</dbReference>
<keyword evidence="3" id="KW-0862">Zinc</keyword>
<keyword evidence="9" id="KW-1185">Reference proteome</keyword>
<dbReference type="GO" id="GO:0043565">
    <property type="term" value="F:sequence-specific DNA binding"/>
    <property type="evidence" value="ECO:0007669"/>
    <property type="project" value="UniProtKB-UniRule"/>
</dbReference>
<dbReference type="PROSITE" id="PS50950">
    <property type="entry name" value="ZF_THAP"/>
    <property type="match status" value="1"/>
</dbReference>
<dbReference type="Proteomes" id="UP000261660">
    <property type="component" value="Unplaced"/>
</dbReference>
<dbReference type="GO" id="GO:0008270">
    <property type="term" value="F:zinc ion binding"/>
    <property type="evidence" value="ECO:0007669"/>
    <property type="project" value="UniProtKB-KW"/>
</dbReference>
<dbReference type="Ensembl" id="ENSLBET00000017146.1">
    <property type="protein sequence ID" value="ENSLBEP00000016208.1"/>
    <property type="gene ID" value="ENSLBEG00000012553.1"/>
</dbReference>
<keyword evidence="1" id="KW-0479">Metal-binding</keyword>
<name>A0A3Q3F9T4_9LABR</name>
<evidence type="ECO:0000256" key="6">
    <source>
        <dbReference type="RuleBase" id="RU369073"/>
    </source>
</evidence>
<dbReference type="SUPFAM" id="SSF57716">
    <property type="entry name" value="Glucocorticoid receptor-like (DNA-binding domain)"/>
    <property type="match status" value="1"/>
</dbReference>
<protein>
    <recommendedName>
        <fullName evidence="6">THAP domain-containing protein 1</fullName>
    </recommendedName>
</protein>